<dbReference type="Gene3D" id="3.15.10.30">
    <property type="entry name" value="Haemolymph juvenile hormone binding protein"/>
    <property type="match status" value="1"/>
</dbReference>
<reference evidence="1" key="1">
    <citation type="submission" date="2019-08" db="EMBL/GenBank/DDBJ databases">
        <title>The genome of the North American firefly Photinus pyralis.</title>
        <authorList>
            <consortium name="Photinus pyralis genome working group"/>
            <person name="Fallon T.R."/>
            <person name="Sander Lower S.E."/>
            <person name="Weng J.-K."/>
        </authorList>
    </citation>
    <scope>NUCLEOTIDE SEQUENCE</scope>
    <source>
        <strain evidence="1">TRF0915ILg1</strain>
        <tissue evidence="1">Whole body</tissue>
    </source>
</reference>
<dbReference type="Proteomes" id="UP000801492">
    <property type="component" value="Unassembled WGS sequence"/>
</dbReference>
<organism evidence="1 2">
    <name type="scientific">Ignelater luminosus</name>
    <name type="common">Cucubano</name>
    <name type="synonym">Pyrophorus luminosus</name>
    <dbReference type="NCBI Taxonomy" id="2038154"/>
    <lineage>
        <taxon>Eukaryota</taxon>
        <taxon>Metazoa</taxon>
        <taxon>Ecdysozoa</taxon>
        <taxon>Arthropoda</taxon>
        <taxon>Hexapoda</taxon>
        <taxon>Insecta</taxon>
        <taxon>Pterygota</taxon>
        <taxon>Neoptera</taxon>
        <taxon>Endopterygota</taxon>
        <taxon>Coleoptera</taxon>
        <taxon>Polyphaga</taxon>
        <taxon>Elateriformia</taxon>
        <taxon>Elateroidea</taxon>
        <taxon>Elateridae</taxon>
        <taxon>Agrypninae</taxon>
        <taxon>Pyrophorini</taxon>
        <taxon>Ignelater</taxon>
    </lineage>
</organism>
<proteinExistence type="predicted"/>
<accession>A0A8K0CJ26</accession>
<name>A0A8K0CJ26_IGNLU</name>
<comment type="caution">
    <text evidence="1">The sequence shown here is derived from an EMBL/GenBank/DDBJ whole genome shotgun (WGS) entry which is preliminary data.</text>
</comment>
<dbReference type="EMBL" id="VTPC01090128">
    <property type="protein sequence ID" value="KAF2884830.1"/>
    <property type="molecule type" value="Genomic_DNA"/>
</dbReference>
<dbReference type="OrthoDB" id="7419171at2759"/>
<dbReference type="InterPro" id="IPR010562">
    <property type="entry name" value="Haemolymph_juvenile_hormone-bd"/>
</dbReference>
<keyword evidence="2" id="KW-1185">Reference proteome</keyword>
<gene>
    <name evidence="1" type="ORF">ILUMI_21363</name>
</gene>
<evidence type="ECO:0000313" key="2">
    <source>
        <dbReference type="Proteomes" id="UP000801492"/>
    </source>
</evidence>
<dbReference type="AlphaFoldDB" id="A0A8K0CJ26"/>
<evidence type="ECO:0000313" key="1">
    <source>
        <dbReference type="EMBL" id="KAF2884830.1"/>
    </source>
</evidence>
<sequence length="90" mass="10069">MIFRGRMEFDSLPMSPFNGTFDIGGTMKKLKGIDYYNTKDVKVNLIIDNVSINAEGLSRQTNEMLNENSEMVAAAVTPVLEKMVEKAYVS</sequence>
<dbReference type="InterPro" id="IPR038606">
    <property type="entry name" value="To_sf"/>
</dbReference>
<protein>
    <submittedName>
        <fullName evidence="1">Uncharacterized protein</fullName>
    </submittedName>
</protein>
<dbReference type="Pfam" id="PF06585">
    <property type="entry name" value="JHBP"/>
    <property type="match status" value="1"/>
</dbReference>